<accession>A0A176VYF4</accession>
<evidence type="ECO:0000313" key="5">
    <source>
        <dbReference type="Proteomes" id="UP000077202"/>
    </source>
</evidence>
<dbReference type="Proteomes" id="UP000077202">
    <property type="component" value="Unassembled WGS sequence"/>
</dbReference>
<comment type="caution">
    <text evidence="4">The sequence shown here is derived from an EMBL/GenBank/DDBJ whole genome shotgun (WGS) entry which is preliminary data.</text>
</comment>
<feature type="transmembrane region" description="Helical" evidence="2">
    <location>
        <begin position="423"/>
        <end position="443"/>
    </location>
</feature>
<feature type="domain" description="Threonine/serine exporter-like N-terminal" evidence="3">
    <location>
        <begin position="113"/>
        <end position="353"/>
    </location>
</feature>
<feature type="transmembrane region" description="Helical" evidence="2">
    <location>
        <begin position="335"/>
        <end position="352"/>
    </location>
</feature>
<evidence type="ECO:0000256" key="2">
    <source>
        <dbReference type="SAM" id="Phobius"/>
    </source>
</evidence>
<keyword evidence="5" id="KW-1185">Reference proteome</keyword>
<sequence length="547" mass="59880">MQIEHSELTNQQKPRGVGMRWTGYLVALTRVTLCLSHDTRFQLSPSRENEHCSQSALPCTVLVGAAAELRLKSVADQIMSSHGGHWDYSSIARKSSRPEEEGSERNTSLNRKFLRRLAIALVTYGSSSVRTEYLIGQAAERLNEKVNIGVFSSAILLIFPGAGDPSRDETHLDKIQIDFDVAKLQEADELANSVGLPDTPLTAAYRQLSAIAIKESPFGPWSMLLGYTICAPTSSLLFFNGNLWDAVFSLFLGFGVGLLDLNSSRFPALGSTLEFLSAIFVSFVARITSVYFKHLDVCYFSMALSGLTWLLPGEGLTVGISEMVENSLISGTSRIVRALIASLQLGFGLFIGEKMVWWTHDAVQKDCTSQQLSEWWDVIWFLGFSLAVNVLLKARPWQWPGMTVAAGAAVLVDKFTGRFGSEISAVLSSFTIGITGTLCSYISRDIPLSMTLSGIQVILPGGLGVQGVEALMNQNVLSGIGFVMSMINISLSITLGLLISKIFIKDTEAGLATVFSHNRRTLASSFREETWKESKENEAEEDEQIAI</sequence>
<dbReference type="EMBL" id="LVLJ01002289">
    <property type="protein sequence ID" value="OAE25839.1"/>
    <property type="molecule type" value="Genomic_DNA"/>
</dbReference>
<evidence type="ECO:0000256" key="1">
    <source>
        <dbReference type="ARBA" id="ARBA00034125"/>
    </source>
</evidence>
<dbReference type="PANTHER" id="PTHR31082:SF4">
    <property type="entry name" value="PHEROMONE-REGULATED MEMBRANE PROTEIN 10"/>
    <property type="match status" value="1"/>
</dbReference>
<feature type="transmembrane region" description="Helical" evidence="2">
    <location>
        <begin position="476"/>
        <end position="499"/>
    </location>
</feature>
<feature type="transmembrane region" description="Helical" evidence="2">
    <location>
        <begin position="372"/>
        <end position="392"/>
    </location>
</feature>
<dbReference type="Pfam" id="PF06738">
    <property type="entry name" value="ThrE"/>
    <property type="match status" value="2"/>
</dbReference>
<feature type="transmembrane region" description="Helical" evidence="2">
    <location>
        <begin position="243"/>
        <end position="261"/>
    </location>
</feature>
<keyword evidence="2" id="KW-0812">Transmembrane</keyword>
<proteinExistence type="inferred from homology"/>
<feature type="transmembrane region" description="Helical" evidence="2">
    <location>
        <begin position="273"/>
        <end position="293"/>
    </location>
</feature>
<dbReference type="GO" id="GO:0022857">
    <property type="term" value="F:transmembrane transporter activity"/>
    <property type="evidence" value="ECO:0007669"/>
    <property type="project" value="InterPro"/>
</dbReference>
<dbReference type="PANTHER" id="PTHR31082">
    <property type="entry name" value="PHEROMONE-REGULATED MEMBRANE PROTEIN 10"/>
    <property type="match status" value="1"/>
</dbReference>
<evidence type="ECO:0000313" key="4">
    <source>
        <dbReference type="EMBL" id="OAE25839.1"/>
    </source>
</evidence>
<keyword evidence="2" id="KW-1133">Transmembrane helix</keyword>
<comment type="similarity">
    <text evidence="1">Belongs to the ThrE exporter (TC 2.A.79) family.</text>
</comment>
<name>A0A176VYF4_MARPO</name>
<dbReference type="InterPro" id="IPR051361">
    <property type="entry name" value="ThrE/Ser_Exporter"/>
</dbReference>
<reference evidence="4" key="1">
    <citation type="submission" date="2016-03" db="EMBL/GenBank/DDBJ databases">
        <title>Mechanisms controlling the formation of the plant cell surface in tip-growing cells are functionally conserved among land plants.</title>
        <authorList>
            <person name="Honkanen S."/>
            <person name="Jones V.A."/>
            <person name="Morieri G."/>
            <person name="Champion C."/>
            <person name="Hetherington A.J."/>
            <person name="Kelly S."/>
            <person name="Saint-Marcoux D."/>
            <person name="Proust H."/>
            <person name="Prescott H."/>
            <person name="Dolan L."/>
        </authorList>
    </citation>
    <scope>NUCLEOTIDE SEQUENCE [LARGE SCALE GENOMIC DNA]</scope>
    <source>
        <tissue evidence="4">Whole gametophyte</tissue>
    </source>
</reference>
<evidence type="ECO:0000259" key="3">
    <source>
        <dbReference type="Pfam" id="PF06738"/>
    </source>
</evidence>
<dbReference type="InterPro" id="IPR010619">
    <property type="entry name" value="ThrE-like_N"/>
</dbReference>
<keyword evidence="2" id="KW-0472">Membrane</keyword>
<dbReference type="AlphaFoldDB" id="A0A176VYF4"/>
<protein>
    <recommendedName>
        <fullName evidence="3">Threonine/serine exporter-like N-terminal domain-containing protein</fullName>
    </recommendedName>
</protein>
<organism evidence="4 5">
    <name type="scientific">Marchantia polymorpha subsp. ruderalis</name>
    <dbReference type="NCBI Taxonomy" id="1480154"/>
    <lineage>
        <taxon>Eukaryota</taxon>
        <taxon>Viridiplantae</taxon>
        <taxon>Streptophyta</taxon>
        <taxon>Embryophyta</taxon>
        <taxon>Marchantiophyta</taxon>
        <taxon>Marchantiopsida</taxon>
        <taxon>Marchantiidae</taxon>
        <taxon>Marchantiales</taxon>
        <taxon>Marchantiaceae</taxon>
        <taxon>Marchantia</taxon>
    </lineage>
</organism>
<feature type="domain" description="Threonine/serine exporter-like N-terminal" evidence="3">
    <location>
        <begin position="371"/>
        <end position="499"/>
    </location>
</feature>
<gene>
    <name evidence="4" type="ORF">AXG93_2145s1380</name>
</gene>